<accession>A0A850P7F5</accession>
<gene>
    <name evidence="1" type="ORF">HUK82_04725</name>
</gene>
<protein>
    <submittedName>
        <fullName evidence="1">Uncharacterized protein</fullName>
    </submittedName>
</protein>
<proteinExistence type="predicted"/>
<reference evidence="1 2" key="1">
    <citation type="submission" date="2020-06" db="EMBL/GenBank/DDBJ databases">
        <title>Description of novel acetic acid bacteria.</title>
        <authorList>
            <person name="Sombolestani A."/>
        </authorList>
    </citation>
    <scope>NUCLEOTIDE SEQUENCE [LARGE SCALE GENOMIC DNA]</scope>
    <source>
        <strain evidence="1 2">LMG 27010</strain>
    </source>
</reference>
<dbReference type="AlphaFoldDB" id="A0A850P7F5"/>
<name>A0A850P7F5_9PROT</name>
<sequence>MSAGPADKDARSQALTLLDAFGNEAPARARERINAFQQTDDFTMLRHWYLVAAYIKDLTIERRRERDTRP</sequence>
<comment type="caution">
    <text evidence="1">The sequence shown here is derived from an EMBL/GenBank/DDBJ whole genome shotgun (WGS) entry which is preliminary data.</text>
</comment>
<keyword evidence="2" id="KW-1185">Reference proteome</keyword>
<dbReference type="RefSeq" id="WP_176612846.1">
    <property type="nucleotide sequence ID" value="NZ_JABXXR010000019.1"/>
</dbReference>
<dbReference type="Proteomes" id="UP000585665">
    <property type="component" value="Unassembled WGS sequence"/>
</dbReference>
<dbReference type="EMBL" id="JABXXR010000019">
    <property type="protein sequence ID" value="NVN39868.1"/>
    <property type="molecule type" value="Genomic_DNA"/>
</dbReference>
<evidence type="ECO:0000313" key="2">
    <source>
        <dbReference type="Proteomes" id="UP000585665"/>
    </source>
</evidence>
<evidence type="ECO:0000313" key="1">
    <source>
        <dbReference type="EMBL" id="NVN39868.1"/>
    </source>
</evidence>
<organism evidence="1 2">
    <name type="scientific">Ameyamaea chiangmaiensis</name>
    <dbReference type="NCBI Taxonomy" id="442969"/>
    <lineage>
        <taxon>Bacteria</taxon>
        <taxon>Pseudomonadati</taxon>
        <taxon>Pseudomonadota</taxon>
        <taxon>Alphaproteobacteria</taxon>
        <taxon>Acetobacterales</taxon>
        <taxon>Acetobacteraceae</taxon>
        <taxon>Ameyamaea</taxon>
    </lineage>
</organism>